<proteinExistence type="predicted"/>
<organism evidence="1 2">
    <name type="scientific">Acinetobacter gyllenbergii CIP 110306 = MTCC 11365</name>
    <dbReference type="NCBI Taxonomy" id="1217657"/>
    <lineage>
        <taxon>Bacteria</taxon>
        <taxon>Pseudomonadati</taxon>
        <taxon>Pseudomonadota</taxon>
        <taxon>Gammaproteobacteria</taxon>
        <taxon>Moraxellales</taxon>
        <taxon>Moraxellaceae</taxon>
        <taxon>Acinetobacter</taxon>
    </lineage>
</organism>
<evidence type="ECO:0008006" key="3">
    <source>
        <dbReference type="Google" id="ProtNLM"/>
    </source>
</evidence>
<evidence type="ECO:0000313" key="2">
    <source>
        <dbReference type="Proteomes" id="UP000014523"/>
    </source>
</evidence>
<accession>A0A829HDF9</accession>
<comment type="caution">
    <text evidence="1">The sequence shown here is derived from an EMBL/GenBank/DDBJ whole genome shotgun (WGS) entry which is preliminary data.</text>
</comment>
<dbReference type="PANTHER" id="PTHR32305">
    <property type="match status" value="1"/>
</dbReference>
<keyword evidence="2" id="KW-1185">Reference proteome</keyword>
<dbReference type="EMBL" id="ATGG01000048">
    <property type="protein sequence ID" value="EPF73026.1"/>
    <property type="molecule type" value="Genomic_DNA"/>
</dbReference>
<dbReference type="PRINTS" id="PR00394">
    <property type="entry name" value="RHSPROTEIN"/>
</dbReference>
<gene>
    <name evidence="1" type="ORF">F957_03635</name>
</gene>
<dbReference type="Gene3D" id="2.180.10.10">
    <property type="entry name" value="RHS repeat-associated core"/>
    <property type="match status" value="1"/>
</dbReference>
<protein>
    <recommendedName>
        <fullName evidence="3">RHS repeat-associated core domain-containing protein</fullName>
    </recommendedName>
</protein>
<evidence type="ECO:0000313" key="1">
    <source>
        <dbReference type="EMBL" id="EPF73026.1"/>
    </source>
</evidence>
<reference evidence="1 2" key="1">
    <citation type="submission" date="2013-06" db="EMBL/GenBank/DDBJ databases">
        <title>The Genome Sequence of Acinetobacter gyllenbergii CIP 110306.</title>
        <authorList>
            <consortium name="The Broad Institute Genome Sequencing Platform"/>
            <consortium name="The Broad Institute Genome Sequencing Center for Infectious Disease"/>
            <person name="Cerqueira G."/>
            <person name="Feldgarden M."/>
            <person name="Courvalin P."/>
            <person name="Perichon B."/>
            <person name="Grillot-Courvalin C."/>
            <person name="Clermont D."/>
            <person name="Rocha E."/>
            <person name="Yoon E.-J."/>
            <person name="Nemec A."/>
            <person name="Young S.K."/>
            <person name="Zeng Q."/>
            <person name="Gargeya S."/>
            <person name="Fitzgerald M."/>
            <person name="Abouelleil A."/>
            <person name="Alvarado L."/>
            <person name="Berlin A.M."/>
            <person name="Chapman S.B."/>
            <person name="Dewar J."/>
            <person name="Goldberg J."/>
            <person name="Griggs A."/>
            <person name="Gujja S."/>
            <person name="Hansen M."/>
            <person name="Howarth C."/>
            <person name="Imamovic A."/>
            <person name="Larimer J."/>
            <person name="McCowan C."/>
            <person name="Murphy C."/>
            <person name="Pearson M."/>
            <person name="Priest M."/>
            <person name="Roberts A."/>
            <person name="Saif S."/>
            <person name="Shea T."/>
            <person name="Sykes S."/>
            <person name="Wortman J."/>
            <person name="Nusbaum C."/>
            <person name="Birren B."/>
        </authorList>
    </citation>
    <scope>NUCLEOTIDE SEQUENCE [LARGE SCALE GENOMIC DNA]</scope>
    <source>
        <strain evidence="1 2">CIP 110306</strain>
    </source>
</reference>
<dbReference type="Proteomes" id="UP000014523">
    <property type="component" value="Unassembled WGS sequence"/>
</dbReference>
<name>A0A829HDF9_9GAMM</name>
<dbReference type="RefSeq" id="WP_016660592.1">
    <property type="nucleotide sequence ID" value="NZ_ATGG01000048.1"/>
</dbReference>
<dbReference type="NCBIfam" id="TIGR03696">
    <property type="entry name" value="Rhs_assc_core"/>
    <property type="match status" value="1"/>
</dbReference>
<sequence>DAQNTPRRLIDAADASTTVWAWDSTAFGVGVPSVQTVKFNLRFPGQYYDELTKQHYNHNRYYNPALGRYVEPDPIGLEGGLNPYIYANGNPINSVDPNGLDCIGGKCSSSFEQTMYDWWPGYKFGTGLYNSFYEGSYQMRGAELFDGGLSFLGALGRIGYVLEVKNIGNVVKTAEEAVALRNAIKLEYRGPLAKPLGNWHISSYEQLSKIKTSEEIIEGSMRTNKYYTNIIIGNGFFGEVRNTYDNLNRHPTNKDPNKK</sequence>
<dbReference type="PANTHER" id="PTHR32305:SF15">
    <property type="entry name" value="PROTEIN RHSA-RELATED"/>
    <property type="match status" value="1"/>
</dbReference>
<dbReference type="InterPro" id="IPR050708">
    <property type="entry name" value="T6SS_VgrG/RHS"/>
</dbReference>
<dbReference type="InterPro" id="IPR022385">
    <property type="entry name" value="Rhs_assc_core"/>
</dbReference>
<feature type="non-terminal residue" evidence="1">
    <location>
        <position position="1"/>
    </location>
</feature>
<dbReference type="AlphaFoldDB" id="A0A829HDF9"/>